<feature type="region of interest" description="Disordered" evidence="4">
    <location>
        <begin position="335"/>
        <end position="378"/>
    </location>
</feature>
<keyword evidence="3" id="KW-0520">NAD</keyword>
<dbReference type="GO" id="GO:0050570">
    <property type="term" value="F:4-hydroxythreonine-4-phosphate dehydrogenase activity"/>
    <property type="evidence" value="ECO:0007669"/>
    <property type="project" value="UniProtKB-EC"/>
</dbReference>
<dbReference type="PANTHER" id="PTHR30004:SF6">
    <property type="entry name" value="D-THREONATE 4-PHOSPHATE DEHYDROGENASE"/>
    <property type="match status" value="1"/>
</dbReference>
<dbReference type="Proteomes" id="UP001597459">
    <property type="component" value="Unassembled WGS sequence"/>
</dbReference>
<keyword evidence="2 5" id="KW-0560">Oxidoreductase</keyword>
<comment type="caution">
    <text evidence="5">The sequence shown here is derived from an EMBL/GenBank/DDBJ whole genome shotgun (WGS) entry which is preliminary data.</text>
</comment>
<accession>A0ABW5N3G7</accession>
<dbReference type="PANTHER" id="PTHR30004">
    <property type="entry name" value="4-HYDROXYTHREONINE-4-PHOSPHATE DEHYDROGENASE"/>
    <property type="match status" value="1"/>
</dbReference>
<dbReference type="RefSeq" id="WP_176028073.1">
    <property type="nucleotide sequence ID" value="NZ_JBHSJV010000001.1"/>
</dbReference>
<evidence type="ECO:0000256" key="2">
    <source>
        <dbReference type="ARBA" id="ARBA00023002"/>
    </source>
</evidence>
<dbReference type="NCBIfam" id="TIGR00557">
    <property type="entry name" value="pdxA"/>
    <property type="match status" value="1"/>
</dbReference>
<evidence type="ECO:0000313" key="6">
    <source>
        <dbReference type="Proteomes" id="UP001597459"/>
    </source>
</evidence>
<organism evidence="5 6">
    <name type="scientific">Aquimarina hainanensis</name>
    <dbReference type="NCBI Taxonomy" id="1578017"/>
    <lineage>
        <taxon>Bacteria</taxon>
        <taxon>Pseudomonadati</taxon>
        <taxon>Bacteroidota</taxon>
        <taxon>Flavobacteriia</taxon>
        <taxon>Flavobacteriales</taxon>
        <taxon>Flavobacteriaceae</taxon>
        <taxon>Aquimarina</taxon>
    </lineage>
</organism>
<evidence type="ECO:0000256" key="3">
    <source>
        <dbReference type="ARBA" id="ARBA00023027"/>
    </source>
</evidence>
<protein>
    <submittedName>
        <fullName evidence="5">4-hydroxythreonine-4-phosphate dehydrogenase PdxA</fullName>
        <ecNumber evidence="5">1.1.1.262</ecNumber>
    </submittedName>
</protein>
<dbReference type="Gene3D" id="3.40.718.10">
    <property type="entry name" value="Isopropylmalate Dehydrogenase"/>
    <property type="match status" value="1"/>
</dbReference>
<dbReference type="InterPro" id="IPR005255">
    <property type="entry name" value="PdxA_fam"/>
</dbReference>
<name>A0ABW5N3G7_9FLAO</name>
<keyword evidence="1" id="KW-0479">Metal-binding</keyword>
<evidence type="ECO:0000313" key="5">
    <source>
        <dbReference type="EMBL" id="MFD2589305.1"/>
    </source>
</evidence>
<gene>
    <name evidence="5" type="primary">pdxA</name>
    <name evidence="5" type="ORF">ACFSTE_00585</name>
</gene>
<keyword evidence="6" id="KW-1185">Reference proteome</keyword>
<dbReference type="EC" id="1.1.1.262" evidence="5"/>
<sequence length="378" mass="42240">MKKAEKIRLGISIGDLNGIGSEVILKTFEDGRMLDFCTPVIFASIKIVSYLKKYHKTNINLHGIDEASQITDGKVNVLNTWKEPVDINFGKEDSKIGQYAIKSLKAATHALKNNEVDVLVTAPINKHSIQSKEFNFPGHTDYLNKELRGNSLMFMVTDELKVGLLTDHVAIKDIAETITPELVTQKIQTIHHTLKQDFGVSKPKIAVLGINPHSGDNGVIGMEDENVLKPTIKKINDQGMLVYGPYAADSFFGSNNYKSFDAIIASYHDQGLIPFKTLSFGMGVNYTAGLDKIRTSPDHGTAFEIAGKNKADHSSFKEAVFAALKIYKNRKEYKELTKNPLKKQPRKPQQKNKQESNHPDAQKEKKAPFIKQRSNEEE</sequence>
<dbReference type="SUPFAM" id="SSF53659">
    <property type="entry name" value="Isocitrate/Isopropylmalate dehydrogenase-like"/>
    <property type="match status" value="1"/>
</dbReference>
<evidence type="ECO:0000256" key="1">
    <source>
        <dbReference type="ARBA" id="ARBA00022723"/>
    </source>
</evidence>
<evidence type="ECO:0000256" key="4">
    <source>
        <dbReference type="SAM" id="MobiDB-lite"/>
    </source>
</evidence>
<reference evidence="6" key="1">
    <citation type="journal article" date="2019" name="Int. J. Syst. Evol. Microbiol.">
        <title>The Global Catalogue of Microorganisms (GCM) 10K type strain sequencing project: providing services to taxonomists for standard genome sequencing and annotation.</title>
        <authorList>
            <consortium name="The Broad Institute Genomics Platform"/>
            <consortium name="The Broad Institute Genome Sequencing Center for Infectious Disease"/>
            <person name="Wu L."/>
            <person name="Ma J."/>
        </authorList>
    </citation>
    <scope>NUCLEOTIDE SEQUENCE [LARGE SCALE GENOMIC DNA]</scope>
    <source>
        <strain evidence="6">KCTC 42423</strain>
    </source>
</reference>
<feature type="compositionally biased region" description="Basic and acidic residues" evidence="4">
    <location>
        <begin position="352"/>
        <end position="378"/>
    </location>
</feature>
<dbReference type="EMBL" id="JBHULX010000001">
    <property type="protein sequence ID" value="MFD2589305.1"/>
    <property type="molecule type" value="Genomic_DNA"/>
</dbReference>
<feature type="compositionally biased region" description="Basic residues" evidence="4">
    <location>
        <begin position="340"/>
        <end position="350"/>
    </location>
</feature>
<proteinExistence type="predicted"/>
<dbReference type="Pfam" id="PF04166">
    <property type="entry name" value="PdxA"/>
    <property type="match status" value="1"/>
</dbReference>